<protein>
    <submittedName>
        <fullName evidence="1">Uncharacterized protein</fullName>
    </submittedName>
</protein>
<dbReference type="Proteomes" id="UP000253729">
    <property type="component" value="Unassembled WGS sequence"/>
</dbReference>
<keyword evidence="2" id="KW-1185">Reference proteome</keyword>
<gene>
    <name evidence="1" type="ORF">BDQ94DRAFT_69894</name>
</gene>
<dbReference type="GeneID" id="38144696"/>
<organism evidence="1 2">
    <name type="scientific">Aspergillus welwitschiae</name>
    <dbReference type="NCBI Taxonomy" id="1341132"/>
    <lineage>
        <taxon>Eukaryota</taxon>
        <taxon>Fungi</taxon>
        <taxon>Dikarya</taxon>
        <taxon>Ascomycota</taxon>
        <taxon>Pezizomycotina</taxon>
        <taxon>Eurotiomycetes</taxon>
        <taxon>Eurotiomycetidae</taxon>
        <taxon>Eurotiales</taxon>
        <taxon>Aspergillaceae</taxon>
        <taxon>Aspergillus</taxon>
        <taxon>Aspergillus subgen. Circumdati</taxon>
    </lineage>
</organism>
<reference evidence="1 2" key="1">
    <citation type="submission" date="2018-07" db="EMBL/GenBank/DDBJ databases">
        <title>The genomes of Aspergillus section Nigri reveals drivers in fungal speciation.</title>
        <authorList>
            <consortium name="DOE Joint Genome Institute"/>
            <person name="Vesth T.C."/>
            <person name="Nybo J."/>
            <person name="Theobald S."/>
            <person name="Brandl J."/>
            <person name="Frisvad J.C."/>
            <person name="Nielsen K.F."/>
            <person name="Lyhne E.K."/>
            <person name="Kogle M.E."/>
            <person name="Kuo A."/>
            <person name="Riley R."/>
            <person name="Clum A."/>
            <person name="Nolan M."/>
            <person name="Lipzen A."/>
            <person name="Salamov A."/>
            <person name="Henrissat B."/>
            <person name="Wiebenga A."/>
            <person name="De vries R.P."/>
            <person name="Grigoriev I.V."/>
            <person name="Mortensen U.H."/>
            <person name="Andersen M.R."/>
            <person name="Baker S.E."/>
        </authorList>
    </citation>
    <scope>NUCLEOTIDE SEQUENCE [LARGE SCALE GENOMIC DNA]</scope>
    <source>
        <strain evidence="1 2">CBS 139.54b</strain>
    </source>
</reference>
<accession>A0A3F3QEW7</accession>
<dbReference type="AlphaFoldDB" id="A0A3F3QEW7"/>
<proteinExistence type="predicted"/>
<sequence>MMAFGLWCIPRFPFLVSVTCFECNGGAISFALFCIDFLPYVTPFMKQCFHFRPSIMNRDARNLPLPLAPIIQINNFQRRWNAPSHTPNSVQFHITHFFFSYLIEAGYVSRWLCRCFTV</sequence>
<name>A0A3F3QEW7_9EURO</name>
<dbReference type="RefSeq" id="XP_026630803.1">
    <property type="nucleotide sequence ID" value="XM_026776340.1"/>
</dbReference>
<evidence type="ECO:0000313" key="1">
    <source>
        <dbReference type="EMBL" id="RDH37781.1"/>
    </source>
</evidence>
<dbReference type="EMBL" id="KZ852034">
    <property type="protein sequence ID" value="RDH37781.1"/>
    <property type="molecule type" value="Genomic_DNA"/>
</dbReference>
<evidence type="ECO:0000313" key="2">
    <source>
        <dbReference type="Proteomes" id="UP000253729"/>
    </source>
</evidence>